<evidence type="ECO:0000313" key="10">
    <source>
        <dbReference type="Proteomes" id="UP000536092"/>
    </source>
</evidence>
<feature type="non-terminal residue" evidence="9">
    <location>
        <position position="133"/>
    </location>
</feature>
<comment type="subcellular location">
    <subcellularLocation>
        <location evidence="1">Cell membrane</location>
    </subcellularLocation>
    <subcellularLocation>
        <location evidence="2">Cytoplasm</location>
    </subcellularLocation>
</comment>
<dbReference type="InterPro" id="IPR022682">
    <property type="entry name" value="Calpain_domain_III"/>
</dbReference>
<dbReference type="SMART" id="SM00720">
    <property type="entry name" value="calpain_III"/>
    <property type="match status" value="1"/>
</dbReference>
<name>A0A7L1W0W9_9PASS</name>
<organism evidence="9 10">
    <name type="scientific">Certhia brachydactyla</name>
    <name type="common">short-toed tree-creeper</name>
    <dbReference type="NCBI Taxonomy" id="73330"/>
    <lineage>
        <taxon>Eukaryota</taxon>
        <taxon>Metazoa</taxon>
        <taxon>Chordata</taxon>
        <taxon>Craniata</taxon>
        <taxon>Vertebrata</taxon>
        <taxon>Euteleostomi</taxon>
        <taxon>Archelosauria</taxon>
        <taxon>Archosauria</taxon>
        <taxon>Dinosauria</taxon>
        <taxon>Saurischia</taxon>
        <taxon>Theropoda</taxon>
        <taxon>Coelurosauria</taxon>
        <taxon>Aves</taxon>
        <taxon>Neognathae</taxon>
        <taxon>Neoaves</taxon>
        <taxon>Telluraves</taxon>
        <taxon>Australaves</taxon>
        <taxon>Passeriformes</taxon>
        <taxon>Certhiidae</taxon>
        <taxon>Certhiinae</taxon>
        <taxon>Certhia</taxon>
    </lineage>
</organism>
<comment type="caution">
    <text evidence="9">The sequence shown here is derived from an EMBL/GenBank/DDBJ whole genome shotgun (WGS) entry which is preliminary data.</text>
</comment>
<evidence type="ECO:0000256" key="2">
    <source>
        <dbReference type="ARBA" id="ARBA00004496"/>
    </source>
</evidence>
<dbReference type="Gene3D" id="2.60.120.380">
    <property type="match status" value="1"/>
</dbReference>
<dbReference type="InterPro" id="IPR022683">
    <property type="entry name" value="Calpain_III"/>
</dbReference>
<dbReference type="EMBL" id="VXBV01001562">
    <property type="protein sequence ID" value="NXO90818.1"/>
    <property type="molecule type" value="Genomic_DNA"/>
</dbReference>
<evidence type="ECO:0000256" key="5">
    <source>
        <dbReference type="ARBA" id="ARBA00022490"/>
    </source>
</evidence>
<evidence type="ECO:0000259" key="8">
    <source>
        <dbReference type="SMART" id="SM00720"/>
    </source>
</evidence>
<evidence type="ECO:0000256" key="4">
    <source>
        <dbReference type="ARBA" id="ARBA00022475"/>
    </source>
</evidence>
<feature type="domain" description="Peptidase C2 calpain" evidence="8">
    <location>
        <begin position="1"/>
        <end position="71"/>
    </location>
</feature>
<keyword evidence="5" id="KW-0963">Cytoplasm</keyword>
<dbReference type="OrthoDB" id="424753at2759"/>
<sequence>KFSGQTNIHLSKNFFLTNKAQEKSNTFINLWEVLNQFKLPAGEYIIVPSTFEPNKNRNFCLRVFSEKVQTPCRWLLVTILQQWAHGGDDDDDDYEDDIEPSFKKLFGQPAGNDVGISALEQRSILNKILAKHK</sequence>
<dbReference type="GO" id="GO:0005886">
    <property type="term" value="C:plasma membrane"/>
    <property type="evidence" value="ECO:0007669"/>
    <property type="project" value="UniProtKB-SubCell"/>
</dbReference>
<keyword evidence="10" id="KW-1185">Reference proteome</keyword>
<dbReference type="PANTHER" id="PTHR10183">
    <property type="entry name" value="CALPAIN"/>
    <property type="match status" value="1"/>
</dbReference>
<dbReference type="Pfam" id="PF01067">
    <property type="entry name" value="Calpain_III"/>
    <property type="match status" value="1"/>
</dbReference>
<evidence type="ECO:0000256" key="7">
    <source>
        <dbReference type="ARBA" id="ARBA00023136"/>
    </source>
</evidence>
<proteinExistence type="inferred from homology"/>
<protein>
    <submittedName>
        <fullName evidence="9">CAN2 protein</fullName>
    </submittedName>
</protein>
<dbReference type="InterPro" id="IPR022684">
    <property type="entry name" value="Calpain_cysteine_protease"/>
</dbReference>
<evidence type="ECO:0000256" key="6">
    <source>
        <dbReference type="ARBA" id="ARBA00022737"/>
    </source>
</evidence>
<evidence type="ECO:0000256" key="3">
    <source>
        <dbReference type="ARBA" id="ARBA00007623"/>
    </source>
</evidence>
<feature type="non-terminal residue" evidence="9">
    <location>
        <position position="1"/>
    </location>
</feature>
<reference evidence="9 10" key="1">
    <citation type="submission" date="2019-09" db="EMBL/GenBank/DDBJ databases">
        <title>Bird 10,000 Genomes (B10K) Project - Family phase.</title>
        <authorList>
            <person name="Zhang G."/>
        </authorList>
    </citation>
    <scope>NUCLEOTIDE SEQUENCE [LARGE SCALE GENOMIC DNA]</scope>
    <source>
        <strain evidence="9">B10K-DU-002-20</strain>
        <tissue evidence="9">Muscle</tissue>
    </source>
</reference>
<comment type="similarity">
    <text evidence="3">Belongs to the peptidase C2 family.</text>
</comment>
<dbReference type="GO" id="GO:0004198">
    <property type="term" value="F:calcium-dependent cysteine-type endopeptidase activity"/>
    <property type="evidence" value="ECO:0007669"/>
    <property type="project" value="InterPro"/>
</dbReference>
<evidence type="ECO:0000313" key="9">
    <source>
        <dbReference type="EMBL" id="NXO90818.1"/>
    </source>
</evidence>
<dbReference type="AlphaFoldDB" id="A0A7L1W0W9"/>
<dbReference type="PANTHER" id="PTHR10183:SF268">
    <property type="entry name" value="CALPAIN-2 CATALYTIC SUBUNIT"/>
    <property type="match status" value="1"/>
</dbReference>
<dbReference type="GO" id="GO:0006508">
    <property type="term" value="P:proteolysis"/>
    <property type="evidence" value="ECO:0007669"/>
    <property type="project" value="InterPro"/>
</dbReference>
<dbReference type="SUPFAM" id="SSF49758">
    <property type="entry name" value="Calpain large subunit, middle domain (domain III)"/>
    <property type="match status" value="1"/>
</dbReference>
<gene>
    <name evidence="9" type="primary">Capn2_0</name>
    <name evidence="9" type="ORF">CERBRA_R01321</name>
</gene>
<keyword evidence="4" id="KW-1003">Cell membrane</keyword>
<accession>A0A7L1W0W9</accession>
<keyword evidence="6" id="KW-0677">Repeat</keyword>
<keyword evidence="7" id="KW-0472">Membrane</keyword>
<evidence type="ECO:0000256" key="1">
    <source>
        <dbReference type="ARBA" id="ARBA00004236"/>
    </source>
</evidence>
<dbReference type="InterPro" id="IPR036213">
    <property type="entry name" value="Calpain_III_sf"/>
</dbReference>
<dbReference type="GO" id="GO:0005737">
    <property type="term" value="C:cytoplasm"/>
    <property type="evidence" value="ECO:0007669"/>
    <property type="project" value="UniProtKB-SubCell"/>
</dbReference>
<dbReference type="Proteomes" id="UP000536092">
    <property type="component" value="Unassembled WGS sequence"/>
</dbReference>